<keyword evidence="2" id="KW-1185">Reference proteome</keyword>
<dbReference type="Gene3D" id="1.20.1280.50">
    <property type="match status" value="1"/>
</dbReference>
<organism evidence="1 2">
    <name type="scientific">Serendipita vermifera MAFF 305830</name>
    <dbReference type="NCBI Taxonomy" id="933852"/>
    <lineage>
        <taxon>Eukaryota</taxon>
        <taxon>Fungi</taxon>
        <taxon>Dikarya</taxon>
        <taxon>Basidiomycota</taxon>
        <taxon>Agaricomycotina</taxon>
        <taxon>Agaricomycetes</taxon>
        <taxon>Sebacinales</taxon>
        <taxon>Serendipitaceae</taxon>
        <taxon>Serendipita</taxon>
    </lineage>
</organism>
<dbReference type="InterPro" id="IPR032675">
    <property type="entry name" value="LRR_dom_sf"/>
</dbReference>
<proteinExistence type="predicted"/>
<reference evidence="2" key="2">
    <citation type="submission" date="2015-01" db="EMBL/GenBank/DDBJ databases">
        <title>Evolutionary Origins and Diversification of the Mycorrhizal Mutualists.</title>
        <authorList>
            <consortium name="DOE Joint Genome Institute"/>
            <consortium name="Mycorrhizal Genomics Consortium"/>
            <person name="Kohler A."/>
            <person name="Kuo A."/>
            <person name="Nagy L.G."/>
            <person name="Floudas D."/>
            <person name="Copeland A."/>
            <person name="Barry K.W."/>
            <person name="Cichocki N."/>
            <person name="Veneault-Fourrey C."/>
            <person name="LaButti K."/>
            <person name="Lindquist E.A."/>
            <person name="Lipzen A."/>
            <person name="Lundell T."/>
            <person name="Morin E."/>
            <person name="Murat C."/>
            <person name="Riley R."/>
            <person name="Ohm R."/>
            <person name="Sun H."/>
            <person name="Tunlid A."/>
            <person name="Henrissat B."/>
            <person name="Grigoriev I.V."/>
            <person name="Hibbett D.S."/>
            <person name="Martin F."/>
        </authorList>
    </citation>
    <scope>NUCLEOTIDE SEQUENCE [LARGE SCALE GENOMIC DNA]</scope>
    <source>
        <strain evidence="2">MAFF 305830</strain>
    </source>
</reference>
<dbReference type="STRING" id="933852.A0A0C3ARH0"/>
<dbReference type="Gene3D" id="3.80.10.10">
    <property type="entry name" value="Ribonuclease Inhibitor"/>
    <property type="match status" value="1"/>
</dbReference>
<protein>
    <submittedName>
        <fullName evidence="1">Uncharacterized protein</fullName>
    </submittedName>
</protein>
<dbReference type="HOGENOM" id="CLU_032935_2_0_1"/>
<dbReference type="AlphaFoldDB" id="A0A0C3ARH0"/>
<gene>
    <name evidence="1" type="ORF">M408DRAFT_29195</name>
</gene>
<evidence type="ECO:0000313" key="1">
    <source>
        <dbReference type="EMBL" id="KIM21881.1"/>
    </source>
</evidence>
<dbReference type="EMBL" id="KN824369">
    <property type="protein sequence ID" value="KIM21881.1"/>
    <property type="molecule type" value="Genomic_DNA"/>
</dbReference>
<reference evidence="1 2" key="1">
    <citation type="submission" date="2014-04" db="EMBL/GenBank/DDBJ databases">
        <authorList>
            <consortium name="DOE Joint Genome Institute"/>
            <person name="Kuo A."/>
            <person name="Zuccaro A."/>
            <person name="Kohler A."/>
            <person name="Nagy L.G."/>
            <person name="Floudas D."/>
            <person name="Copeland A."/>
            <person name="Barry K.W."/>
            <person name="Cichocki N."/>
            <person name="Veneault-Fourrey C."/>
            <person name="LaButti K."/>
            <person name="Lindquist E.A."/>
            <person name="Lipzen A."/>
            <person name="Lundell T."/>
            <person name="Morin E."/>
            <person name="Murat C."/>
            <person name="Sun H."/>
            <person name="Tunlid A."/>
            <person name="Henrissat B."/>
            <person name="Grigoriev I.V."/>
            <person name="Hibbett D.S."/>
            <person name="Martin F."/>
            <person name="Nordberg H.P."/>
            <person name="Cantor M.N."/>
            <person name="Hua S.X."/>
        </authorList>
    </citation>
    <scope>NUCLEOTIDE SEQUENCE [LARGE SCALE GENOMIC DNA]</scope>
    <source>
        <strain evidence="1 2">MAFF 305830</strain>
    </source>
</reference>
<sequence>MSKLPGNHNEASNRIPLQHEIAKLHALALEKQERLDDITASARRLRVATSEIRHRYQEQSLILKCLRIELKMSEEATGSLDKAASLLEKDLDTLKGLLHPIRRAPDDILRLIFEHAVQNEIEMAEDKRQWVAVWLSHVCSRWRSVAVSTPRIWSHMNFTIRASGPFSNEPLKAFLSRAKSVPISLTLEFQFGNHSAAGLVRAYQLLGASTVQFSHFSTLEIHIDTASSYSYLDRFPPFIFTTIDSLILSVSAHPQEGVGMTHLISNFKRVRELFIKWTYFGPLDLPIKDSIPSGLERLEVVCVDGFPLLELLAQLPNLRYFVASGCTVTEPTTSTFNDSVLTSLEMLNIYCTLFPWASTKCPRLKSLTIDMNYLGDQQVEDFLRFLERTQSISSVHLEGGSESYLSQLAHKAPQITRLQIDDGMEGTVIQDIFVDESAFPNLHHLALHSHILPIAGLDAAIRIRRIRNMHLQEAGDGADFDPLEEIVFITTPEYLCQMSESDREYLESFLYLCEEVQDSSILTYRVIDDEKIGEIEM</sequence>
<accession>A0A0C3ARH0</accession>
<evidence type="ECO:0000313" key="2">
    <source>
        <dbReference type="Proteomes" id="UP000054097"/>
    </source>
</evidence>
<dbReference type="OrthoDB" id="2269034at2759"/>
<dbReference type="Proteomes" id="UP000054097">
    <property type="component" value="Unassembled WGS sequence"/>
</dbReference>
<dbReference type="SUPFAM" id="SSF52047">
    <property type="entry name" value="RNI-like"/>
    <property type="match status" value="1"/>
</dbReference>
<name>A0A0C3ARH0_SERVB</name>